<dbReference type="EMBL" id="JANBQF010000540">
    <property type="protein sequence ID" value="KAJ2000386.1"/>
    <property type="molecule type" value="Genomic_DNA"/>
</dbReference>
<name>A0A9W8B932_9FUNG</name>
<evidence type="ECO:0000313" key="3">
    <source>
        <dbReference type="Proteomes" id="UP001150907"/>
    </source>
</evidence>
<dbReference type="Gene3D" id="3.40.50.720">
    <property type="entry name" value="NAD(P)-binding Rossmann-like Domain"/>
    <property type="match status" value="1"/>
</dbReference>
<protein>
    <recommendedName>
        <fullName evidence="1">NAD-dependent epimerase/dehydratase domain-containing protein</fullName>
    </recommendedName>
</protein>
<dbReference type="SUPFAM" id="SSF51735">
    <property type="entry name" value="NAD(P)-binding Rossmann-fold domains"/>
    <property type="match status" value="1"/>
</dbReference>
<proteinExistence type="predicted"/>
<dbReference type="Proteomes" id="UP001150907">
    <property type="component" value="Unassembled WGS sequence"/>
</dbReference>
<dbReference type="PANTHER" id="PTHR43245:SF11">
    <property type="entry name" value="LD23561P"/>
    <property type="match status" value="1"/>
</dbReference>
<dbReference type="InterPro" id="IPR050177">
    <property type="entry name" value="Lipid_A_modif_metabolic_enz"/>
</dbReference>
<accession>A0A9W8B932</accession>
<evidence type="ECO:0000313" key="2">
    <source>
        <dbReference type="EMBL" id="KAJ2000386.1"/>
    </source>
</evidence>
<keyword evidence="3" id="KW-1185">Reference proteome</keyword>
<evidence type="ECO:0000259" key="1">
    <source>
        <dbReference type="Pfam" id="PF01370"/>
    </source>
</evidence>
<feature type="domain" description="NAD-dependent epimerase/dehydratase" evidence="1">
    <location>
        <begin position="5"/>
        <end position="252"/>
    </location>
</feature>
<organism evidence="2 3">
    <name type="scientific">Coemansia thaxteri</name>
    <dbReference type="NCBI Taxonomy" id="2663907"/>
    <lineage>
        <taxon>Eukaryota</taxon>
        <taxon>Fungi</taxon>
        <taxon>Fungi incertae sedis</taxon>
        <taxon>Zoopagomycota</taxon>
        <taxon>Kickxellomycotina</taxon>
        <taxon>Kickxellomycetes</taxon>
        <taxon>Kickxellales</taxon>
        <taxon>Kickxellaceae</taxon>
        <taxon>Coemansia</taxon>
    </lineage>
</organism>
<sequence length="386" mass="41190">MPSCLVLGCANFYGRALIELLCAQRDAAKDSWHIRGVDKVLPQLASFPRDVEALYATIDFRMGNLRNPTFLEQAFAEPPGATTWDYVFNFAPEHKFGLAAQAYDQDVRQMSGLVAQLARARGAGVLVHLSSALVYGAHGNARAAEDAALVDKSCELPLARSHAAAEALVAQAAGDGLAAVVLRPALCYGPGDRQNAVPMLIMAQLSRISGSPLPVLWGGDRRISTVHVSDVARAALAAAQWRRTKGLVVFNVADEGDTTNAALARAVGALFGVEPAFHGAAASFLARRLRSAAELAELASESLLGPWLELLAEHGVANSPLTPYIDPEHPYCRLDAHPRGVDGARIAATPGLEFEYRRPRLAPAALRDMVAEFQAVGLWPAVPIPQ</sequence>
<reference evidence="2" key="1">
    <citation type="submission" date="2022-07" db="EMBL/GenBank/DDBJ databases">
        <title>Phylogenomic reconstructions and comparative analyses of Kickxellomycotina fungi.</title>
        <authorList>
            <person name="Reynolds N.K."/>
            <person name="Stajich J.E."/>
            <person name="Barry K."/>
            <person name="Grigoriev I.V."/>
            <person name="Crous P."/>
            <person name="Smith M.E."/>
        </authorList>
    </citation>
    <scope>NUCLEOTIDE SEQUENCE</scope>
    <source>
        <strain evidence="2">IMI 214461</strain>
    </source>
</reference>
<dbReference type="OrthoDB" id="16464at2759"/>
<dbReference type="Pfam" id="PF01370">
    <property type="entry name" value="Epimerase"/>
    <property type="match status" value="1"/>
</dbReference>
<dbReference type="InterPro" id="IPR001509">
    <property type="entry name" value="Epimerase_deHydtase"/>
</dbReference>
<dbReference type="AlphaFoldDB" id="A0A9W8B932"/>
<comment type="caution">
    <text evidence="2">The sequence shown here is derived from an EMBL/GenBank/DDBJ whole genome shotgun (WGS) entry which is preliminary data.</text>
</comment>
<gene>
    <name evidence="2" type="ORF">H4R26_004642</name>
</gene>
<dbReference type="PANTHER" id="PTHR43245">
    <property type="entry name" value="BIFUNCTIONAL POLYMYXIN RESISTANCE PROTEIN ARNA"/>
    <property type="match status" value="1"/>
</dbReference>
<dbReference type="InterPro" id="IPR036291">
    <property type="entry name" value="NAD(P)-bd_dom_sf"/>
</dbReference>